<accession>A0A843S449</accession>
<proteinExistence type="predicted"/>
<sequence>MIVVLGILGAIAAPRFFDTKGFDAASFTDQLKAQIRYGQKAAIAQGRYVFVRLNGSSVALCYDAGCNSRVAPPGGANSGTASTVTNCGAAPWACEGVPNGLALSAVPSFYFDPNGQPFALADPVGSVVSTFATQTLAVSGDGATHNVTVTAVTGYVF</sequence>
<keyword evidence="2" id="KW-1185">Reference proteome</keyword>
<comment type="caution">
    <text evidence="1">The sequence shown here is derived from an EMBL/GenBank/DDBJ whole genome shotgun (WGS) entry which is preliminary data.</text>
</comment>
<dbReference type="SUPFAM" id="SSF54523">
    <property type="entry name" value="Pili subunits"/>
    <property type="match status" value="1"/>
</dbReference>
<dbReference type="AlphaFoldDB" id="A0A843S449"/>
<evidence type="ECO:0000313" key="2">
    <source>
        <dbReference type="Proteomes" id="UP000444318"/>
    </source>
</evidence>
<dbReference type="EMBL" id="WHUF01000001">
    <property type="protein sequence ID" value="MQA18889.1"/>
    <property type="molecule type" value="Genomic_DNA"/>
</dbReference>
<dbReference type="InterPro" id="IPR045584">
    <property type="entry name" value="Pilin-like"/>
</dbReference>
<dbReference type="Proteomes" id="UP000444318">
    <property type="component" value="Unassembled WGS sequence"/>
</dbReference>
<reference evidence="1 2" key="1">
    <citation type="submission" date="2019-10" db="EMBL/GenBank/DDBJ databases">
        <title>Two novel species isolated from a subtropical stream in China.</title>
        <authorList>
            <person name="Lu H."/>
        </authorList>
    </citation>
    <scope>NUCLEOTIDE SEQUENCE [LARGE SCALE GENOMIC DNA]</scope>
    <source>
        <strain evidence="1 2">FT103W</strain>
    </source>
</reference>
<organism evidence="1 2">
    <name type="scientific">Rugamonas rivuli</name>
    <dbReference type="NCBI Taxonomy" id="2743358"/>
    <lineage>
        <taxon>Bacteria</taxon>
        <taxon>Pseudomonadati</taxon>
        <taxon>Pseudomonadota</taxon>
        <taxon>Betaproteobacteria</taxon>
        <taxon>Burkholderiales</taxon>
        <taxon>Oxalobacteraceae</taxon>
        <taxon>Telluria group</taxon>
        <taxon>Rugamonas</taxon>
    </lineage>
</organism>
<protein>
    <submittedName>
        <fullName evidence="1">MSHA biogenesis protein MshC</fullName>
    </submittedName>
</protein>
<dbReference type="RefSeq" id="WP_152802348.1">
    <property type="nucleotide sequence ID" value="NZ_WHUF01000001.1"/>
</dbReference>
<gene>
    <name evidence="1" type="ORF">GEV01_05110</name>
</gene>
<evidence type="ECO:0000313" key="1">
    <source>
        <dbReference type="EMBL" id="MQA18889.1"/>
    </source>
</evidence>
<name>A0A843S449_9BURK</name>